<evidence type="ECO:0000256" key="2">
    <source>
        <dbReference type="ARBA" id="ARBA00022980"/>
    </source>
</evidence>
<reference evidence="6" key="1">
    <citation type="submission" date="2021-06" db="EMBL/GenBank/DDBJ databases">
        <authorList>
            <person name="Kallberg Y."/>
            <person name="Tangrot J."/>
            <person name="Rosling A."/>
        </authorList>
    </citation>
    <scope>NUCLEOTIDE SEQUENCE</scope>
    <source>
        <strain evidence="6">IA702</strain>
    </source>
</reference>
<gene>
    <name evidence="6" type="ORF">POCULU_LOCUS3222</name>
</gene>
<dbReference type="SUPFAM" id="SSF110324">
    <property type="entry name" value="Ribosomal L27 protein-like"/>
    <property type="match status" value="1"/>
</dbReference>
<dbReference type="AlphaFoldDB" id="A0A9N9A1K9"/>
<dbReference type="PANTHER" id="PTHR15893">
    <property type="entry name" value="RIBOSOMAL PROTEIN L27"/>
    <property type="match status" value="1"/>
</dbReference>
<proteinExistence type="inferred from homology"/>
<dbReference type="InterPro" id="IPR001684">
    <property type="entry name" value="Ribosomal_bL27"/>
</dbReference>
<dbReference type="PANTHER" id="PTHR15893:SF0">
    <property type="entry name" value="LARGE RIBOSOMAL SUBUNIT PROTEIN BL27M"/>
    <property type="match status" value="1"/>
</dbReference>
<dbReference type="GO" id="GO:0005762">
    <property type="term" value="C:mitochondrial large ribosomal subunit"/>
    <property type="evidence" value="ECO:0007669"/>
    <property type="project" value="TreeGrafter"/>
</dbReference>
<evidence type="ECO:0000256" key="4">
    <source>
        <dbReference type="ARBA" id="ARBA00035267"/>
    </source>
</evidence>
<feature type="compositionally biased region" description="Low complexity" evidence="5">
    <location>
        <begin position="48"/>
        <end position="57"/>
    </location>
</feature>
<feature type="region of interest" description="Disordered" evidence="5">
    <location>
        <begin position="37"/>
        <end position="61"/>
    </location>
</feature>
<dbReference type="EMBL" id="CAJVPJ010000343">
    <property type="protein sequence ID" value="CAG8514034.1"/>
    <property type="molecule type" value="Genomic_DNA"/>
</dbReference>
<keyword evidence="3" id="KW-0687">Ribonucleoprotein</keyword>
<dbReference type="Pfam" id="PF01016">
    <property type="entry name" value="Ribosomal_L27"/>
    <property type="match status" value="1"/>
</dbReference>
<evidence type="ECO:0000256" key="3">
    <source>
        <dbReference type="ARBA" id="ARBA00023274"/>
    </source>
</evidence>
<dbReference type="PRINTS" id="PR00063">
    <property type="entry name" value="RIBOSOMALL27"/>
</dbReference>
<dbReference type="GO" id="GO:0003735">
    <property type="term" value="F:structural constituent of ribosome"/>
    <property type="evidence" value="ECO:0007669"/>
    <property type="project" value="InterPro"/>
</dbReference>
<dbReference type="OrthoDB" id="1867012at2759"/>
<dbReference type="GO" id="GO:0006412">
    <property type="term" value="P:translation"/>
    <property type="evidence" value="ECO:0007669"/>
    <property type="project" value="InterPro"/>
</dbReference>
<dbReference type="FunFam" id="2.40.50.100:FF:000020">
    <property type="entry name" value="50S ribosomal protein L27"/>
    <property type="match status" value="1"/>
</dbReference>
<dbReference type="Proteomes" id="UP000789572">
    <property type="component" value="Unassembled WGS sequence"/>
</dbReference>
<dbReference type="Gene3D" id="2.40.50.100">
    <property type="match status" value="1"/>
</dbReference>
<comment type="caution">
    <text evidence="6">The sequence shown here is derived from an EMBL/GenBank/DDBJ whole genome shotgun (WGS) entry which is preliminary data.</text>
</comment>
<evidence type="ECO:0000313" key="6">
    <source>
        <dbReference type="EMBL" id="CAG8514034.1"/>
    </source>
</evidence>
<evidence type="ECO:0000256" key="1">
    <source>
        <dbReference type="ARBA" id="ARBA00010797"/>
    </source>
</evidence>
<dbReference type="NCBIfam" id="TIGR00062">
    <property type="entry name" value="L27"/>
    <property type="match status" value="1"/>
</dbReference>
<organism evidence="6 7">
    <name type="scientific">Paraglomus occultum</name>
    <dbReference type="NCBI Taxonomy" id="144539"/>
    <lineage>
        <taxon>Eukaryota</taxon>
        <taxon>Fungi</taxon>
        <taxon>Fungi incertae sedis</taxon>
        <taxon>Mucoromycota</taxon>
        <taxon>Glomeromycotina</taxon>
        <taxon>Glomeromycetes</taxon>
        <taxon>Paraglomerales</taxon>
        <taxon>Paraglomeraceae</taxon>
        <taxon>Paraglomus</taxon>
    </lineage>
</organism>
<protein>
    <recommendedName>
        <fullName evidence="4">Large ribosomal subunit protein bL27m</fullName>
    </recommendedName>
</protein>
<name>A0A9N9A1K9_9GLOM</name>
<keyword evidence="7" id="KW-1185">Reference proteome</keyword>
<evidence type="ECO:0000313" key="7">
    <source>
        <dbReference type="Proteomes" id="UP000789572"/>
    </source>
</evidence>
<evidence type="ECO:0000256" key="5">
    <source>
        <dbReference type="SAM" id="MobiDB-lite"/>
    </source>
</evidence>
<comment type="similarity">
    <text evidence="1">Belongs to the bacterial ribosomal protein bL27 family.</text>
</comment>
<keyword evidence="2" id="KW-0689">Ribosomal protein</keyword>
<accession>A0A9N9A1K9</accession>
<sequence length="157" mass="17534">MSVLQPFIRTRTVSFPGLLPIFTTALISSPTVQLTQRRWASKKGGGSSKSKTNPSGKRLGVKRFAGEEVSAGQILVRQKGTQFHPGDHVGVGRDFTLFALEPGYVQFYRDPGKDGRRYVGIVFNRNDRLPRDPTEPRSRRFGLIDVAAFKDEQDRIA</sequence>